<sequence>MLLELSQPETYDELLSKLSLAMHKMYQFHIIQKKESKSDEWFLSLQYLHCNINDLLITNFFLDSTSEFERGNSKHISESLGWYTDMPISVKDKDDKSDISTGNFACINNNELEPIKATEVNELEQQVSDIYNGENLKKNMTYLKTKDGHIEANLLVSFINFSRSAFLLNVSNKVCAHCDSLNLSIEELIDEVKRLCSELDNLTSQITRKDISLKESKIKIKNLLSKIKILKMKLSSTQNKLKEITALWSMKKILESKLELAQKDVFSTQEEIVKKKSKIISLKSELINIKNEPINTKDELALKINEIECLGTLRPALGGTEKNTQNEEQSFISNSEDTLKELEIRGYVSSKSLAKYFKSKNELVIKENETLPIITNKQKPELLIQDITIERAVYAGKALVNDKY</sequence>
<gene>
    <name evidence="2" type="ORF">CPELLU_LOCUS6499</name>
</gene>
<proteinExistence type="predicted"/>
<dbReference type="EMBL" id="CAJVQA010004066">
    <property type="protein sequence ID" value="CAG8590347.1"/>
    <property type="molecule type" value="Genomic_DNA"/>
</dbReference>
<accession>A0A9N9G7J8</accession>
<organism evidence="2 3">
    <name type="scientific">Cetraspora pellucida</name>
    <dbReference type="NCBI Taxonomy" id="1433469"/>
    <lineage>
        <taxon>Eukaryota</taxon>
        <taxon>Fungi</taxon>
        <taxon>Fungi incertae sedis</taxon>
        <taxon>Mucoromycota</taxon>
        <taxon>Glomeromycotina</taxon>
        <taxon>Glomeromycetes</taxon>
        <taxon>Diversisporales</taxon>
        <taxon>Gigasporaceae</taxon>
        <taxon>Cetraspora</taxon>
    </lineage>
</organism>
<evidence type="ECO:0000313" key="2">
    <source>
        <dbReference type="EMBL" id="CAG8590347.1"/>
    </source>
</evidence>
<name>A0A9N9G7J8_9GLOM</name>
<reference evidence="2" key="1">
    <citation type="submission" date="2021-06" db="EMBL/GenBank/DDBJ databases">
        <authorList>
            <person name="Kallberg Y."/>
            <person name="Tangrot J."/>
            <person name="Rosling A."/>
        </authorList>
    </citation>
    <scope>NUCLEOTIDE SEQUENCE</scope>
    <source>
        <strain evidence="2">FL966</strain>
    </source>
</reference>
<evidence type="ECO:0000256" key="1">
    <source>
        <dbReference type="SAM" id="Coils"/>
    </source>
</evidence>
<protein>
    <submittedName>
        <fullName evidence="2">24912_t:CDS:1</fullName>
    </submittedName>
</protein>
<keyword evidence="3" id="KW-1185">Reference proteome</keyword>
<evidence type="ECO:0000313" key="3">
    <source>
        <dbReference type="Proteomes" id="UP000789759"/>
    </source>
</evidence>
<dbReference type="AlphaFoldDB" id="A0A9N9G7J8"/>
<keyword evidence="1" id="KW-0175">Coiled coil</keyword>
<comment type="caution">
    <text evidence="2">The sequence shown here is derived from an EMBL/GenBank/DDBJ whole genome shotgun (WGS) entry which is preliminary data.</text>
</comment>
<dbReference type="Proteomes" id="UP000789759">
    <property type="component" value="Unassembled WGS sequence"/>
</dbReference>
<feature type="coiled-coil region" evidence="1">
    <location>
        <begin position="178"/>
        <end position="271"/>
    </location>
</feature>